<proteinExistence type="inferred from homology"/>
<evidence type="ECO:0000256" key="1">
    <source>
        <dbReference type="ARBA" id="ARBA00004651"/>
    </source>
</evidence>
<dbReference type="EMBL" id="AP022563">
    <property type="protein sequence ID" value="BBX17544.1"/>
    <property type="molecule type" value="Genomic_DNA"/>
</dbReference>
<gene>
    <name evidence="7" type="ORF">MDUV_24040</name>
</gene>
<dbReference type="AlphaFoldDB" id="A0A7I7K1P6"/>
<dbReference type="PANTHER" id="PTHR33452:SF1">
    <property type="entry name" value="INNER MEMBRANE PROTEIN YPHA-RELATED"/>
    <property type="match status" value="1"/>
</dbReference>
<accession>A0A7I7K1P6</accession>
<dbReference type="KEGG" id="mdu:MDUV_24040"/>
<evidence type="ECO:0000313" key="7">
    <source>
        <dbReference type="EMBL" id="BBX17544.1"/>
    </source>
</evidence>
<reference evidence="7 8" key="1">
    <citation type="journal article" date="2019" name="Emerg. Microbes Infect.">
        <title>Comprehensive subspecies identification of 175 nontuberculous mycobacteria species based on 7547 genomic profiles.</title>
        <authorList>
            <person name="Matsumoto Y."/>
            <person name="Kinjo T."/>
            <person name="Motooka D."/>
            <person name="Nabeya D."/>
            <person name="Jung N."/>
            <person name="Uechi K."/>
            <person name="Horii T."/>
            <person name="Iida T."/>
            <person name="Fujita J."/>
            <person name="Nakamura S."/>
        </authorList>
    </citation>
    <scope>NUCLEOTIDE SEQUENCE [LARGE SCALE GENOMIC DNA]</scope>
    <source>
        <strain evidence="7 8">JCM 6396</strain>
    </source>
</reference>
<keyword evidence="3" id="KW-1003">Cell membrane</keyword>
<dbReference type="InterPro" id="IPR051907">
    <property type="entry name" value="DoxX-like_oxidoreductase"/>
</dbReference>
<dbReference type="Proteomes" id="UP000467006">
    <property type="component" value="Chromosome"/>
</dbReference>
<dbReference type="InterPro" id="IPR032808">
    <property type="entry name" value="DoxX"/>
</dbReference>
<dbReference type="PANTHER" id="PTHR33452">
    <property type="entry name" value="OXIDOREDUCTASE CATD-RELATED"/>
    <property type="match status" value="1"/>
</dbReference>
<protein>
    <submittedName>
        <fullName evidence="7">Membrane protein</fullName>
    </submittedName>
</protein>
<dbReference type="OrthoDB" id="346004at2"/>
<dbReference type="Pfam" id="PF07681">
    <property type="entry name" value="DoxX"/>
    <property type="match status" value="1"/>
</dbReference>
<evidence type="ECO:0000256" key="2">
    <source>
        <dbReference type="ARBA" id="ARBA00006679"/>
    </source>
</evidence>
<comment type="similarity">
    <text evidence="2">Belongs to the DoxX family.</text>
</comment>
<evidence type="ECO:0000256" key="6">
    <source>
        <dbReference type="ARBA" id="ARBA00023136"/>
    </source>
</evidence>
<keyword evidence="4" id="KW-0812">Transmembrane</keyword>
<evidence type="ECO:0000313" key="8">
    <source>
        <dbReference type="Proteomes" id="UP000467006"/>
    </source>
</evidence>
<evidence type="ECO:0000256" key="5">
    <source>
        <dbReference type="ARBA" id="ARBA00022989"/>
    </source>
</evidence>
<keyword evidence="6" id="KW-0472">Membrane</keyword>
<comment type="subcellular location">
    <subcellularLocation>
        <location evidence="1">Cell membrane</location>
        <topology evidence="1">Multi-pass membrane protein</topology>
    </subcellularLocation>
</comment>
<evidence type="ECO:0000256" key="4">
    <source>
        <dbReference type="ARBA" id="ARBA00022692"/>
    </source>
</evidence>
<keyword evidence="8" id="KW-1185">Reference proteome</keyword>
<dbReference type="GO" id="GO:0005886">
    <property type="term" value="C:plasma membrane"/>
    <property type="evidence" value="ECO:0007669"/>
    <property type="project" value="UniProtKB-SubCell"/>
</dbReference>
<evidence type="ECO:0000256" key="3">
    <source>
        <dbReference type="ARBA" id="ARBA00022475"/>
    </source>
</evidence>
<name>A0A7I7K1P6_9MYCO</name>
<sequence>MLNAPGDFPAPRRTALTLAVVTSPHDSGLWQRPDDAGGRPASARLVDPEDDLSSHYGGDFETTAIPRYDVAKPADAQPFSLTGDPDPLPYVQPGAGLGAGAYGTPATPTEVAVDESRHDGDRRGTQNLGLLLLRVAVGVLLVGHGLQKMFGWWGGEGLSGFREYLTDVGFRHADILSYVAAGGQILAGVLLIVGLFTPVAAAGALAYLVTAILAEAMDAHNEARLSSFLTDGHEYEVLLLLVVAAMVLLGPGRYSMDRGRGWARRPFIGSFAALVLGIGAGIGIWVLLNGANPLG</sequence>
<keyword evidence="5" id="KW-1133">Transmembrane helix</keyword>
<organism evidence="7 8">
    <name type="scientific">Mycolicibacterium duvalii</name>
    <dbReference type="NCBI Taxonomy" id="39688"/>
    <lineage>
        <taxon>Bacteria</taxon>
        <taxon>Bacillati</taxon>
        <taxon>Actinomycetota</taxon>
        <taxon>Actinomycetes</taxon>
        <taxon>Mycobacteriales</taxon>
        <taxon>Mycobacteriaceae</taxon>
        <taxon>Mycolicibacterium</taxon>
    </lineage>
</organism>